<protein>
    <submittedName>
        <fullName evidence="1">Uncharacterized protein</fullName>
    </submittedName>
</protein>
<gene>
    <name evidence="1" type="ORF">F3Y22_tig00111022pilonHSYRG00266</name>
</gene>
<evidence type="ECO:0000313" key="1">
    <source>
        <dbReference type="EMBL" id="KAE8687208.1"/>
    </source>
</evidence>
<accession>A0A6A2Z5N4</accession>
<dbReference type="PANTHER" id="PTHR33527:SF16">
    <property type="entry name" value="RRM DOMAIN-CONTAINING PROTEIN"/>
    <property type="match status" value="1"/>
</dbReference>
<keyword evidence="2" id="KW-1185">Reference proteome</keyword>
<dbReference type="EMBL" id="VEPZ02001205">
    <property type="protein sequence ID" value="KAE8687208.1"/>
    <property type="molecule type" value="Genomic_DNA"/>
</dbReference>
<proteinExistence type="predicted"/>
<dbReference type="AlphaFoldDB" id="A0A6A2Z5N4"/>
<comment type="caution">
    <text evidence="1">The sequence shown here is derived from an EMBL/GenBank/DDBJ whole genome shotgun (WGS) entry which is preliminary data.</text>
</comment>
<organism evidence="1 2">
    <name type="scientific">Hibiscus syriacus</name>
    <name type="common">Rose of Sharon</name>
    <dbReference type="NCBI Taxonomy" id="106335"/>
    <lineage>
        <taxon>Eukaryota</taxon>
        <taxon>Viridiplantae</taxon>
        <taxon>Streptophyta</taxon>
        <taxon>Embryophyta</taxon>
        <taxon>Tracheophyta</taxon>
        <taxon>Spermatophyta</taxon>
        <taxon>Magnoliopsida</taxon>
        <taxon>eudicotyledons</taxon>
        <taxon>Gunneridae</taxon>
        <taxon>Pentapetalae</taxon>
        <taxon>rosids</taxon>
        <taxon>malvids</taxon>
        <taxon>Malvales</taxon>
        <taxon>Malvaceae</taxon>
        <taxon>Malvoideae</taxon>
        <taxon>Hibiscus</taxon>
    </lineage>
</organism>
<sequence length="211" mass="23681">MTFPSQLSLKQLQVYNLQRLSGSSLFSLAKESVLCLQCLYSSSQQIFPWLRLDFPEMNKLVSQEILLGFLVKNRESLKRMIKGFVKDVCEVAFLEQNLGRKQSSTNGGQPNFVTATNEKDDVLKGKVDWEGKTLLPRFSLTNVANFNGAIFSDVCDNAANQEINGFIVGKFGTCVEAICMDKNPKRLFACVVLRSHSDMSRIIGGWLQLLQ</sequence>
<reference evidence="1" key="1">
    <citation type="submission" date="2019-09" db="EMBL/GenBank/DDBJ databases">
        <title>Draft genome information of white flower Hibiscus syriacus.</title>
        <authorList>
            <person name="Kim Y.-M."/>
        </authorList>
    </citation>
    <scope>NUCLEOTIDE SEQUENCE [LARGE SCALE GENOMIC DNA]</scope>
    <source>
        <strain evidence="1">YM2019G1</strain>
    </source>
</reference>
<evidence type="ECO:0000313" key="2">
    <source>
        <dbReference type="Proteomes" id="UP000436088"/>
    </source>
</evidence>
<dbReference type="Proteomes" id="UP000436088">
    <property type="component" value="Unassembled WGS sequence"/>
</dbReference>
<dbReference type="PANTHER" id="PTHR33527">
    <property type="entry name" value="OS07G0274300 PROTEIN"/>
    <property type="match status" value="1"/>
</dbReference>
<name>A0A6A2Z5N4_HIBSY</name>